<dbReference type="HOGENOM" id="CLU_1807604_0_0_1"/>
<proteinExistence type="predicted"/>
<evidence type="ECO:0000313" key="1">
    <source>
        <dbReference type="EMBL" id="KDB21513.1"/>
    </source>
</evidence>
<dbReference type="EMBL" id="AOKY01000488">
    <property type="protein sequence ID" value="KDB21513.1"/>
    <property type="molecule type" value="Genomic_DNA"/>
</dbReference>
<organism evidence="1 2">
    <name type="scientific">Trichophyton interdigitale (strain MR816)</name>
    <dbReference type="NCBI Taxonomy" id="1215338"/>
    <lineage>
        <taxon>Eukaryota</taxon>
        <taxon>Fungi</taxon>
        <taxon>Dikarya</taxon>
        <taxon>Ascomycota</taxon>
        <taxon>Pezizomycotina</taxon>
        <taxon>Eurotiomycetes</taxon>
        <taxon>Eurotiomycetidae</taxon>
        <taxon>Onygenales</taxon>
        <taxon>Arthrodermataceae</taxon>
        <taxon>Trichophyton</taxon>
    </lineage>
</organism>
<keyword evidence="2" id="KW-1185">Reference proteome</keyword>
<comment type="caution">
    <text evidence="1">The sequence shown here is derived from an EMBL/GenBank/DDBJ whole genome shotgun (WGS) entry which is preliminary data.</text>
</comment>
<sequence>MAQRTPSIVEGLLPMSTAGCPLSIYFQAYQLVTMENGLAAFPLTHNKVWSLTCKMQKCTSADLRYSTFAFQMVANPGPLLPLGLYCLRALATSGSLIPQGSRDPRVALDSGQLLDSGILAIPPPAAVLTTTTGTGKHDKEYYA</sequence>
<gene>
    <name evidence="1" type="ORF">H109_06552</name>
</gene>
<evidence type="ECO:0000313" key="2">
    <source>
        <dbReference type="Proteomes" id="UP000024533"/>
    </source>
</evidence>
<reference evidence="1 2" key="1">
    <citation type="submission" date="2014-02" db="EMBL/GenBank/DDBJ databases">
        <title>The Genome Sequence of Trichophyton interdigitale MR816.</title>
        <authorList>
            <consortium name="The Broad Institute Genomics Platform"/>
            <person name="Cuomo C.A."/>
            <person name="White T.C."/>
            <person name="Graser Y."/>
            <person name="Martinez-Rossi N."/>
            <person name="Heitman J."/>
            <person name="Young S.K."/>
            <person name="Zeng Q."/>
            <person name="Gargeya S."/>
            <person name="Abouelleil A."/>
            <person name="Alvarado L."/>
            <person name="Chapman S.B."/>
            <person name="Gainer-Dewar J."/>
            <person name="Goldberg J."/>
            <person name="Griggs A."/>
            <person name="Gujja S."/>
            <person name="Hansen M."/>
            <person name="Howarth C."/>
            <person name="Imamovic A."/>
            <person name="Larimer J."/>
            <person name="Martinez D."/>
            <person name="Murphy C."/>
            <person name="Pearson M.D."/>
            <person name="Persinoti G."/>
            <person name="Poon T."/>
            <person name="Priest M."/>
            <person name="Roberts A.D."/>
            <person name="Saif S."/>
            <person name="Shea T.D."/>
            <person name="Sykes S.N."/>
            <person name="Wortman J."/>
            <person name="Nusbaum C."/>
            <person name="Birren B."/>
        </authorList>
    </citation>
    <scope>NUCLEOTIDE SEQUENCE [LARGE SCALE GENOMIC DNA]</scope>
    <source>
        <strain evidence="1 2">MR816</strain>
    </source>
</reference>
<dbReference type="Proteomes" id="UP000024533">
    <property type="component" value="Unassembled WGS sequence"/>
</dbReference>
<dbReference type="AlphaFoldDB" id="A0A059J1E0"/>
<name>A0A059J1E0_TRIIM</name>
<protein>
    <submittedName>
        <fullName evidence="1">Uncharacterized protein</fullName>
    </submittedName>
</protein>
<accession>A0A059J1E0</accession>